<evidence type="ECO:0000313" key="2">
    <source>
        <dbReference type="EMBL" id="MCT8328063.1"/>
    </source>
</evidence>
<evidence type="ECO:0000256" key="1">
    <source>
        <dbReference type="PROSITE-ProRule" id="PRU01240"/>
    </source>
</evidence>
<name>A0ABT2NIZ2_9RHOB</name>
<proteinExistence type="inferred from homology"/>
<dbReference type="RefSeq" id="WP_261493509.1">
    <property type="nucleotide sequence ID" value="NZ_JAOCQF010000001.1"/>
</dbReference>
<dbReference type="Proteomes" id="UP001205601">
    <property type="component" value="Unassembled WGS sequence"/>
</dbReference>
<sequence length="217" mass="20977">MIRVALIDGPLAADHPALGARNLLRAGDAAGPEGTHAAAMAAALLAGCPGARIDNLVVFGGGLTTTAECVASALEAAEGAALVLCAFGMARADPGMAAAVARLLDAGALVVAAAPARGAPVYPAGFAGVVSVQGDARCGPGDWSRLDLPQARFGACPALAGHPGVGGASVAAAHFAGIVARRIGAGEDPAGVIAELARTAPHQGRERRGIAPAAPPG</sequence>
<dbReference type="PROSITE" id="PS51892">
    <property type="entry name" value="SUBTILASE"/>
    <property type="match status" value="1"/>
</dbReference>
<comment type="caution">
    <text evidence="1">Lacks conserved residue(s) required for the propagation of feature annotation.</text>
</comment>
<dbReference type="SUPFAM" id="SSF52743">
    <property type="entry name" value="Subtilisin-like"/>
    <property type="match status" value="1"/>
</dbReference>
<accession>A0ABT2NIZ2</accession>
<dbReference type="InterPro" id="IPR036852">
    <property type="entry name" value="Peptidase_S8/S53_dom_sf"/>
</dbReference>
<comment type="similarity">
    <text evidence="1">Belongs to the peptidase S8 family.</text>
</comment>
<dbReference type="EMBL" id="JAOCQF010000001">
    <property type="protein sequence ID" value="MCT8328063.1"/>
    <property type="molecule type" value="Genomic_DNA"/>
</dbReference>
<keyword evidence="3" id="KW-1185">Reference proteome</keyword>
<dbReference type="Gene3D" id="3.40.50.200">
    <property type="entry name" value="Peptidase S8/S53 domain"/>
    <property type="match status" value="1"/>
</dbReference>
<comment type="caution">
    <text evidence="2">The sequence shown here is derived from an EMBL/GenBank/DDBJ whole genome shotgun (WGS) entry which is preliminary data.</text>
</comment>
<evidence type="ECO:0000313" key="3">
    <source>
        <dbReference type="Proteomes" id="UP001205601"/>
    </source>
</evidence>
<evidence type="ECO:0008006" key="4">
    <source>
        <dbReference type="Google" id="ProtNLM"/>
    </source>
</evidence>
<protein>
    <recommendedName>
        <fullName evidence="4">Peptidase S8/S53 domain-containing protein</fullName>
    </recommendedName>
</protein>
<reference evidence="3" key="1">
    <citation type="submission" date="2023-07" db="EMBL/GenBank/DDBJ databases">
        <title>Defluviimonas sediminis sp. nov., isolated from mangrove sediment.</title>
        <authorList>
            <person name="Liu L."/>
            <person name="Li J."/>
            <person name="Huang Y."/>
            <person name="Pan J."/>
            <person name="Li M."/>
        </authorList>
    </citation>
    <scope>NUCLEOTIDE SEQUENCE [LARGE SCALE GENOMIC DNA]</scope>
    <source>
        <strain evidence="3">FT324</strain>
    </source>
</reference>
<organism evidence="2 3">
    <name type="scientific">Albidovulum sediminis</name>
    <dbReference type="NCBI Taxonomy" id="3066345"/>
    <lineage>
        <taxon>Bacteria</taxon>
        <taxon>Pseudomonadati</taxon>
        <taxon>Pseudomonadota</taxon>
        <taxon>Alphaproteobacteria</taxon>
        <taxon>Rhodobacterales</taxon>
        <taxon>Paracoccaceae</taxon>
        <taxon>Albidovulum</taxon>
    </lineage>
</organism>
<gene>
    <name evidence="2" type="ORF">N5I32_00885</name>
</gene>